<evidence type="ECO:0000313" key="2">
    <source>
        <dbReference type="WBParaSite" id="JU765_v2.g4939.t1"/>
    </source>
</evidence>
<dbReference type="WBParaSite" id="JU765_v2.g4939.t1">
    <property type="protein sequence ID" value="JU765_v2.g4939.t1"/>
    <property type="gene ID" value="JU765_v2.g4939"/>
</dbReference>
<reference evidence="2" key="1">
    <citation type="submission" date="2022-11" db="UniProtKB">
        <authorList>
            <consortium name="WormBaseParasite"/>
        </authorList>
    </citation>
    <scope>IDENTIFICATION</scope>
</reference>
<proteinExistence type="predicted"/>
<protein>
    <submittedName>
        <fullName evidence="2">Ankyrin repeat and FYVE domain-containing protein 1</fullName>
    </submittedName>
</protein>
<organism evidence="1 2">
    <name type="scientific">Panagrolaimus sp. JU765</name>
    <dbReference type="NCBI Taxonomy" id="591449"/>
    <lineage>
        <taxon>Eukaryota</taxon>
        <taxon>Metazoa</taxon>
        <taxon>Ecdysozoa</taxon>
        <taxon>Nematoda</taxon>
        <taxon>Chromadorea</taxon>
        <taxon>Rhabditida</taxon>
        <taxon>Tylenchina</taxon>
        <taxon>Panagrolaimomorpha</taxon>
        <taxon>Panagrolaimoidea</taxon>
        <taxon>Panagrolaimidae</taxon>
        <taxon>Panagrolaimus</taxon>
    </lineage>
</organism>
<name>A0AC34RAK1_9BILA</name>
<dbReference type="Proteomes" id="UP000887576">
    <property type="component" value="Unplaced"/>
</dbReference>
<evidence type="ECO:0000313" key="1">
    <source>
        <dbReference type="Proteomes" id="UP000887576"/>
    </source>
</evidence>
<sequence length="1126" mass="125409">MRSHLDLLREEYSQLQTKHVELQRKFDLLSAARRVVDGTGSSANSGASVESASTFVENLVAIVSNLYEKDLYSDLTLLVDGHQIKAHKLVIVARTNYWGDLQEATTLQIDDLSFTIADLILKWMYTDQLDTKFGDTIILDVLSAAIKFRLVPLKERCVRLLVERLDIDNCVKIYQFAEKENLEQLRDECAELVAARWNDFTAQHFADMDAALLYKMLKRRSKHVLNSIIKLGREDALFLFLVENKPKLEEVTNEPDENDQYPMDLALNSGLLNIAKTLVDHKADLNKLDQNGSSFIFKAIQRGDVDACEFLAANGASMSYINQSTGDTLLHILASVEIPDTLLNWAKKYITQFNLNIVDKKKRTPLVISIEKHNKSFFDLLLSQKNLDTNIVDGNGKSPLELALLENNLDFATKLVDHDANVNFVDEKKKSLLHKAVMSDNFAAVQFLIQKSANVNQLDENNSTPLYLYLTKLVSYNLFTLEQSDILKLLMNAGADLSIKEKFSGLTPLHLAVQKDAVLEILLQAVPNGLKLDVVDEIGRTPLWCALESNKYQSAQLLLKSGANINEKTPDGTPILIKAIQLRRDDIIRFLLDNKADTGVTSSNGADCLRLAVSQGLTSTVDYLCKLGAQLNSPDPETKLPPIWTALSNDDYATAAVLIANGCDTEGYAPNSENTCLESMLLRAVDMNDQKAAVFLIKNGCNVNATRKILNEVEAPDVDYKQTALHMSVQWCLKEVISALIANSNCKIDAQDSDGRAAVHFAVINEDFETLHLLLAHPDPSFLSVRDKYGMTPLAHAMKKGNNKAAEAICRRLPHAALQVNSKGENLLHMVVKSQDFESVLFLLGLHIDVNIPVQNNERLTALHLCADVGNEIIMRNLILAGAHVNVQSIEGLTPLHVAAEKNHFEIVRILIENAADPNIVEEDGNNVLHYAVSRGSIETVQILLTESTVDPFAVNKRKQNILHLCAIMIGPQSVDMFRAIMQIIPNYSLEIQDMYGNTMFLLAFINGNADLCRLALKCGACLAATNHTGQSIFKVDTPTKQLLFGLLDKLESEPKWADGDFCSDCEARFTLTMRKHHCRHCGRLVCAKCSEHQLPIIKYNLNKNVRVCHMCFDVLSMSGVDGSLY</sequence>
<accession>A0AC34RAK1</accession>